<proteinExistence type="predicted"/>
<accession>A0ABU8H966</accession>
<evidence type="ECO:0000313" key="2">
    <source>
        <dbReference type="Proteomes" id="UP001312865"/>
    </source>
</evidence>
<evidence type="ECO:0000313" key="1">
    <source>
        <dbReference type="EMBL" id="MEI5905844.1"/>
    </source>
</evidence>
<dbReference type="Pfam" id="PF16258">
    <property type="entry name" value="DUF4912"/>
    <property type="match status" value="1"/>
</dbReference>
<keyword evidence="2" id="KW-1185">Reference proteome</keyword>
<dbReference type="Proteomes" id="UP001312865">
    <property type="component" value="Unassembled WGS sequence"/>
</dbReference>
<reference evidence="1 2" key="1">
    <citation type="journal article" date="2018" name="J. Microbiol.">
        <title>Bacillus spongiae sp. nov., isolated from sponge of Jeju Island.</title>
        <authorList>
            <person name="Lee G.E."/>
            <person name="Im W.T."/>
            <person name="Park J.S."/>
        </authorList>
    </citation>
    <scope>NUCLEOTIDE SEQUENCE [LARGE SCALE GENOMIC DNA]</scope>
    <source>
        <strain evidence="1 2">135PIL107-10</strain>
    </source>
</reference>
<sequence>MLEDIIKLREKGLSFRKIAIELNTTVGKVQYRWLKYQKSNEKKAVNKQDNNVAISRKKRKGKVTKIPTLMKKIYPKRQASMALLFSSPTRAYCYWNIDPTILSFKMDKKNPRTLQPILKIYDITSISFNGHNEHQSFTIYLKEGQSDWFISGLKGNRTYCAEYGFLIGDSFFPLIRSNSLHTPRLEDDQFSFNMTDLQQFEKDGLQEPNWVEHVSTYSYYEVKGLKSNE</sequence>
<dbReference type="EMBL" id="JBBAXC010000001">
    <property type="protein sequence ID" value="MEI5905844.1"/>
    <property type="molecule type" value="Genomic_DNA"/>
</dbReference>
<dbReference type="InterPro" id="IPR032585">
    <property type="entry name" value="DUF4912"/>
</dbReference>
<protein>
    <submittedName>
        <fullName evidence="1">DUF4912 domain-containing protein</fullName>
    </submittedName>
</protein>
<comment type="caution">
    <text evidence="1">The sequence shown here is derived from an EMBL/GenBank/DDBJ whole genome shotgun (WGS) entry which is preliminary data.</text>
</comment>
<dbReference type="RefSeq" id="WP_336585247.1">
    <property type="nucleotide sequence ID" value="NZ_JBBAXC010000001.1"/>
</dbReference>
<name>A0ABU8H966_9BACI</name>
<organism evidence="1 2">
    <name type="scientific">Bacillus spongiae</name>
    <dbReference type="NCBI Taxonomy" id="2683610"/>
    <lineage>
        <taxon>Bacteria</taxon>
        <taxon>Bacillati</taxon>
        <taxon>Bacillota</taxon>
        <taxon>Bacilli</taxon>
        <taxon>Bacillales</taxon>
        <taxon>Bacillaceae</taxon>
        <taxon>Bacillus</taxon>
    </lineage>
</organism>
<gene>
    <name evidence="1" type="ORF">WAK64_02025</name>
</gene>